<keyword evidence="2" id="KW-0812">Transmembrane</keyword>
<reference evidence="3 4" key="1">
    <citation type="submission" date="2024-09" db="EMBL/GenBank/DDBJ databases">
        <authorList>
            <person name="Sun Q."/>
            <person name="Mori K."/>
        </authorList>
    </citation>
    <scope>NUCLEOTIDE SEQUENCE [LARGE SCALE GENOMIC DNA]</scope>
    <source>
        <strain evidence="3 4">TBRC 2205</strain>
    </source>
</reference>
<feature type="transmembrane region" description="Helical" evidence="2">
    <location>
        <begin position="281"/>
        <end position="299"/>
    </location>
</feature>
<feature type="transmembrane region" description="Helical" evidence="2">
    <location>
        <begin position="191"/>
        <end position="213"/>
    </location>
</feature>
<organism evidence="3 4">
    <name type="scientific">Plantactinospora siamensis</name>
    <dbReference type="NCBI Taxonomy" id="555372"/>
    <lineage>
        <taxon>Bacteria</taxon>
        <taxon>Bacillati</taxon>
        <taxon>Actinomycetota</taxon>
        <taxon>Actinomycetes</taxon>
        <taxon>Micromonosporales</taxon>
        <taxon>Micromonosporaceae</taxon>
        <taxon>Plantactinospora</taxon>
    </lineage>
</organism>
<feature type="transmembrane region" description="Helical" evidence="2">
    <location>
        <begin position="54"/>
        <end position="76"/>
    </location>
</feature>
<feature type="transmembrane region" description="Helical" evidence="2">
    <location>
        <begin position="254"/>
        <end position="274"/>
    </location>
</feature>
<keyword evidence="2" id="KW-1133">Transmembrane helix</keyword>
<evidence type="ECO:0000256" key="2">
    <source>
        <dbReference type="SAM" id="Phobius"/>
    </source>
</evidence>
<dbReference type="EMBL" id="JBHLUE010000011">
    <property type="protein sequence ID" value="MFC0565144.1"/>
    <property type="molecule type" value="Genomic_DNA"/>
</dbReference>
<feature type="region of interest" description="Disordered" evidence="1">
    <location>
        <begin position="1"/>
        <end position="48"/>
    </location>
</feature>
<name>A0ABV6NXI7_9ACTN</name>
<proteinExistence type="predicted"/>
<feature type="compositionally biased region" description="Low complexity" evidence="1">
    <location>
        <begin position="14"/>
        <end position="25"/>
    </location>
</feature>
<keyword evidence="2" id="KW-0472">Membrane</keyword>
<evidence type="ECO:0000313" key="4">
    <source>
        <dbReference type="Proteomes" id="UP001589894"/>
    </source>
</evidence>
<keyword evidence="4" id="KW-1185">Reference proteome</keyword>
<comment type="caution">
    <text evidence="3">The sequence shown here is derived from an EMBL/GenBank/DDBJ whole genome shotgun (WGS) entry which is preliminary data.</text>
</comment>
<sequence length="363" mass="36052">MSDAEIRTPSGAVRTPPAATRGAGPPVEPDGAGRSATPADRVARRDRGRAGSPLRAALLVAALVVVVQALLVPLFAAPAAHLAPRDLPVVVAGPGPVADQFRTRLTAAQPGAFAIDTVPDAVEADRALRERRAYAAFVLGPDGPSLHTASGASPTVASLLGQAAGRLGAGGPVPVVDVVPAGPDDPRGTGFAAGFLPLALTGMLAGAALVLAVRRRVARLLGLIGYGVLAGLGGAAVLQTWLGVLGGDYPRNAAALGLFGLAAAGTVAGLGALLGRVGVGLGALLVFLVGNPLSAVAAAPELLPRPWGEVGQWLPVGAGGTLLRSVAFFDGAGGTRSALILTGYALVGLLLVLAGRRELDKTR</sequence>
<evidence type="ECO:0000256" key="1">
    <source>
        <dbReference type="SAM" id="MobiDB-lite"/>
    </source>
</evidence>
<dbReference type="RefSeq" id="WP_377338707.1">
    <property type="nucleotide sequence ID" value="NZ_JBHLUE010000011.1"/>
</dbReference>
<accession>A0ABV6NXI7</accession>
<dbReference type="Proteomes" id="UP001589894">
    <property type="component" value="Unassembled WGS sequence"/>
</dbReference>
<feature type="transmembrane region" description="Helical" evidence="2">
    <location>
        <begin position="338"/>
        <end position="355"/>
    </location>
</feature>
<evidence type="ECO:0000313" key="3">
    <source>
        <dbReference type="EMBL" id="MFC0565144.1"/>
    </source>
</evidence>
<evidence type="ECO:0008006" key="5">
    <source>
        <dbReference type="Google" id="ProtNLM"/>
    </source>
</evidence>
<feature type="transmembrane region" description="Helical" evidence="2">
    <location>
        <begin position="220"/>
        <end position="242"/>
    </location>
</feature>
<gene>
    <name evidence="3" type="ORF">ACFFHU_13490</name>
</gene>
<protein>
    <recommendedName>
        <fullName evidence="5">DUF3533 domain-containing protein</fullName>
    </recommendedName>
</protein>